<feature type="transmembrane region" description="Helical" evidence="1">
    <location>
        <begin position="72"/>
        <end position="92"/>
    </location>
</feature>
<dbReference type="PROSITE" id="PS51257">
    <property type="entry name" value="PROKAR_LIPOPROTEIN"/>
    <property type="match status" value="1"/>
</dbReference>
<sequence>MKYQAKLLSFGSWFFGCLTIMLMTANPVTPELTVFNGPGMWLALGIFSLLYVLPLVGALIKVDYGYHLLTGWLAISLLLFMLAGVPVLFSGGTSGLRLLLILVALLGISDVLFWLPLALVPQRPLQEN</sequence>
<evidence type="ECO:0000313" key="2">
    <source>
        <dbReference type="EMBL" id="MFL2028721.1"/>
    </source>
</evidence>
<keyword evidence="3" id="KW-1185">Reference proteome</keyword>
<dbReference type="RefSeq" id="WP_125550053.1">
    <property type="nucleotide sequence ID" value="NZ_JBGQPK010000009.1"/>
</dbReference>
<accession>A0ABW8UA27</accession>
<feature type="transmembrane region" description="Helical" evidence="1">
    <location>
        <begin position="98"/>
        <end position="120"/>
    </location>
</feature>
<keyword evidence="1" id="KW-0472">Membrane</keyword>
<comment type="caution">
    <text evidence="2">The sequence shown here is derived from an EMBL/GenBank/DDBJ whole genome shotgun (WGS) entry which is preliminary data.</text>
</comment>
<organism evidence="2 3">
    <name type="scientific">Loigolactobacillus zhaoyuanensis</name>
    <dbReference type="NCBI Taxonomy" id="2486017"/>
    <lineage>
        <taxon>Bacteria</taxon>
        <taxon>Bacillati</taxon>
        <taxon>Bacillota</taxon>
        <taxon>Bacilli</taxon>
        <taxon>Lactobacillales</taxon>
        <taxon>Lactobacillaceae</taxon>
        <taxon>Loigolactobacillus</taxon>
    </lineage>
</organism>
<reference evidence="2 3" key="1">
    <citation type="submission" date="2024-08" db="EMBL/GenBank/DDBJ databases">
        <authorList>
            <person name="Arias E."/>
        </authorList>
    </citation>
    <scope>NUCLEOTIDE SEQUENCE [LARGE SCALE GENOMIC DNA]</scope>
    <source>
        <strain evidence="2 3">FAM 25317</strain>
    </source>
</reference>
<feature type="transmembrane region" description="Helical" evidence="1">
    <location>
        <begin position="40"/>
        <end position="60"/>
    </location>
</feature>
<evidence type="ECO:0000313" key="3">
    <source>
        <dbReference type="Proteomes" id="UP001625389"/>
    </source>
</evidence>
<evidence type="ECO:0000256" key="1">
    <source>
        <dbReference type="SAM" id="Phobius"/>
    </source>
</evidence>
<dbReference type="Proteomes" id="UP001625389">
    <property type="component" value="Unassembled WGS sequence"/>
</dbReference>
<keyword evidence="1" id="KW-1133">Transmembrane helix</keyword>
<protein>
    <submittedName>
        <fullName evidence="2">Uncharacterized protein</fullName>
    </submittedName>
</protein>
<dbReference type="EMBL" id="JBGQPK010000009">
    <property type="protein sequence ID" value="MFL2028721.1"/>
    <property type="molecule type" value="Genomic_DNA"/>
</dbReference>
<proteinExistence type="predicted"/>
<keyword evidence="1" id="KW-0812">Transmembrane</keyword>
<name>A0ABW8UA27_9LACO</name>
<gene>
    <name evidence="2" type="ORF">ACEN34_03730</name>
</gene>